<feature type="domain" description="4Fe-4S Mo/W bis-MGD-type" evidence="9">
    <location>
        <begin position="41"/>
        <end position="97"/>
    </location>
</feature>
<evidence type="ECO:0000256" key="6">
    <source>
        <dbReference type="ARBA" id="ARBA00023002"/>
    </source>
</evidence>
<dbReference type="PANTHER" id="PTHR43598:SF1">
    <property type="entry name" value="FORMATE DEHYDROGENASE-O MAJOR SUBUNIT"/>
    <property type="match status" value="1"/>
</dbReference>
<dbReference type="Gene3D" id="2.20.25.90">
    <property type="entry name" value="ADC-like domains"/>
    <property type="match status" value="1"/>
</dbReference>
<keyword evidence="4" id="KW-0004">4Fe-4S</keyword>
<dbReference type="SMART" id="SM00926">
    <property type="entry name" value="Molybdop_Fe4S4"/>
    <property type="match status" value="1"/>
</dbReference>
<dbReference type="InterPro" id="IPR006963">
    <property type="entry name" value="Mopterin_OxRdtase_4Fe-4S_dom"/>
</dbReference>
<comment type="cofactor">
    <cofactor evidence="1">
        <name>[4Fe-4S] cluster</name>
        <dbReference type="ChEBI" id="CHEBI:49883"/>
    </cofactor>
</comment>
<evidence type="ECO:0000259" key="9">
    <source>
        <dbReference type="PROSITE" id="PS51669"/>
    </source>
</evidence>
<evidence type="ECO:0000256" key="2">
    <source>
        <dbReference type="ARBA" id="ARBA00004196"/>
    </source>
</evidence>
<dbReference type="EMBL" id="CP003732">
    <property type="protein sequence ID" value="AFV11747.1"/>
    <property type="molecule type" value="Genomic_DNA"/>
</dbReference>
<dbReference type="EC" id="1.2.1.2" evidence="10"/>
<dbReference type="eggNOG" id="COG0243">
    <property type="taxonomic scope" value="Bacteria"/>
</dbReference>
<dbReference type="GO" id="GO:0016491">
    <property type="term" value="F:oxidoreductase activity"/>
    <property type="evidence" value="ECO:0007669"/>
    <property type="project" value="UniProtKB-KW"/>
</dbReference>
<dbReference type="Proteomes" id="UP000000467">
    <property type="component" value="Chromosome"/>
</dbReference>
<comment type="subcellular location">
    <subcellularLocation>
        <location evidence="2">Cell envelope</location>
    </subcellularLocation>
</comment>
<evidence type="ECO:0000313" key="10">
    <source>
        <dbReference type="EMBL" id="AFV11747.1"/>
    </source>
</evidence>
<proteinExistence type="inferred from homology"/>
<dbReference type="PANTHER" id="PTHR43598">
    <property type="entry name" value="TUNGSTEN-CONTAINING FORMYLMETHANOFURAN DEHYDROGENASE 2 SUBUNIT B"/>
    <property type="match status" value="1"/>
</dbReference>
<evidence type="ECO:0000256" key="7">
    <source>
        <dbReference type="ARBA" id="ARBA00023004"/>
    </source>
</evidence>
<evidence type="ECO:0000256" key="3">
    <source>
        <dbReference type="ARBA" id="ARBA00010312"/>
    </source>
</evidence>
<accession>K4LI67</accession>
<dbReference type="AlphaFoldDB" id="K4LI67"/>
<evidence type="ECO:0000256" key="4">
    <source>
        <dbReference type="ARBA" id="ARBA00022485"/>
    </source>
</evidence>
<evidence type="ECO:0000256" key="5">
    <source>
        <dbReference type="ARBA" id="ARBA00022723"/>
    </source>
</evidence>
<dbReference type="KEGG" id="tpz:Tph_c15410"/>
<dbReference type="STRING" id="1089553.Tph_c15410"/>
<evidence type="ECO:0000256" key="8">
    <source>
        <dbReference type="ARBA" id="ARBA00023014"/>
    </source>
</evidence>
<sequence length="198" mass="22096">MKVTRREFFKISGAAVATLPVLGFDLTPAMAQIGDYRIKNVQPVPTICPYCGCGCGLVVYAADGKVISTEGDPDHPINQGATCAKGASVFQLHDNPRRMTKPLYRAPYSDHWEEKDWDWVLNEIAQRIKKTRDETFITTEKVKTRDETGAEREIEITVNRTDAIATLGGAALDNEECYLYSKLARILGIVYVEHCARL</sequence>
<dbReference type="HOGENOM" id="CLU_061371_1_0_9"/>
<evidence type="ECO:0000256" key="1">
    <source>
        <dbReference type="ARBA" id="ARBA00001966"/>
    </source>
</evidence>
<dbReference type="GO" id="GO:0009061">
    <property type="term" value="P:anaerobic respiration"/>
    <property type="evidence" value="ECO:0007669"/>
    <property type="project" value="TreeGrafter"/>
</dbReference>
<dbReference type="SUPFAM" id="SSF53706">
    <property type="entry name" value="Formate dehydrogenase/DMSO reductase, domains 1-3"/>
    <property type="match status" value="1"/>
</dbReference>
<dbReference type="PROSITE" id="PS51669">
    <property type="entry name" value="4FE4S_MOW_BIS_MGD"/>
    <property type="match status" value="1"/>
</dbReference>
<keyword evidence="6 10" id="KW-0560">Oxidoreductase</keyword>
<dbReference type="GO" id="GO:0051539">
    <property type="term" value="F:4 iron, 4 sulfur cluster binding"/>
    <property type="evidence" value="ECO:0007669"/>
    <property type="project" value="UniProtKB-KW"/>
</dbReference>
<dbReference type="PROSITE" id="PS51318">
    <property type="entry name" value="TAT"/>
    <property type="match status" value="1"/>
</dbReference>
<organism evidence="10 11">
    <name type="scientific">Thermacetogenium phaeum (strain ATCC BAA-254 / DSM 26808 / PB)</name>
    <dbReference type="NCBI Taxonomy" id="1089553"/>
    <lineage>
        <taxon>Bacteria</taxon>
        <taxon>Bacillati</taxon>
        <taxon>Bacillota</taxon>
        <taxon>Clostridia</taxon>
        <taxon>Thermoanaerobacterales</taxon>
        <taxon>Thermoanaerobacteraceae</taxon>
        <taxon>Thermacetogenium</taxon>
    </lineage>
</organism>
<dbReference type="Gene3D" id="3.40.50.740">
    <property type="match status" value="1"/>
</dbReference>
<reference evidence="10 11" key="1">
    <citation type="journal article" date="2012" name="BMC Genomics">
        <title>Genome-guided analysis of physiological and morphological traits of the fermentative acetate oxidizer Thermacetogenium phaeum.</title>
        <authorList>
            <person name="Oehler D."/>
            <person name="Poehlein A."/>
            <person name="Leimbach A."/>
            <person name="Muller N."/>
            <person name="Daniel R."/>
            <person name="Gottschalk G."/>
            <person name="Schink B."/>
        </authorList>
    </citation>
    <scope>NUCLEOTIDE SEQUENCE [LARGE SCALE GENOMIC DNA]</scope>
    <source>
        <strain evidence="11">ATCC BAA-254 / DSM 26808 / PB</strain>
    </source>
</reference>
<gene>
    <name evidence="10" type="primary">fdhA2</name>
    <name evidence="10" type="ordered locus">Tph_c15410</name>
</gene>
<keyword evidence="7" id="KW-0408">Iron</keyword>
<dbReference type="GO" id="GO:0030313">
    <property type="term" value="C:cell envelope"/>
    <property type="evidence" value="ECO:0007669"/>
    <property type="project" value="UniProtKB-SubCell"/>
</dbReference>
<name>K4LI67_THEPS</name>
<comment type="similarity">
    <text evidence="3">Belongs to the prokaryotic molybdopterin-containing oxidoreductase family.</text>
</comment>
<keyword evidence="11" id="KW-1185">Reference proteome</keyword>
<keyword evidence="5" id="KW-0479">Metal-binding</keyword>
<dbReference type="GO" id="GO:0009055">
    <property type="term" value="F:electron transfer activity"/>
    <property type="evidence" value="ECO:0007669"/>
    <property type="project" value="TreeGrafter"/>
</dbReference>
<dbReference type="InterPro" id="IPR006311">
    <property type="entry name" value="TAT_signal"/>
</dbReference>
<protein>
    <submittedName>
        <fullName evidence="10">Formate dehydrogenase subunit alpha</fullName>
        <ecNumber evidence="10">1.2.1.2</ecNumber>
    </submittedName>
</protein>
<evidence type="ECO:0000313" key="11">
    <source>
        <dbReference type="Proteomes" id="UP000000467"/>
    </source>
</evidence>
<dbReference type="GO" id="GO:0030151">
    <property type="term" value="F:molybdenum ion binding"/>
    <property type="evidence" value="ECO:0007669"/>
    <property type="project" value="TreeGrafter"/>
</dbReference>
<keyword evidence="8" id="KW-0411">Iron-sulfur</keyword>
<dbReference type="Pfam" id="PF04879">
    <property type="entry name" value="Molybdop_Fe4S4"/>
    <property type="match status" value="1"/>
</dbReference>